<dbReference type="EMBL" id="JAWWNJ010000084">
    <property type="protein sequence ID" value="KAK7001085.1"/>
    <property type="molecule type" value="Genomic_DNA"/>
</dbReference>
<dbReference type="EMBL" id="JAWWNJ010000152">
    <property type="protein sequence ID" value="KAK6981184.1"/>
    <property type="molecule type" value="Genomic_DNA"/>
</dbReference>
<dbReference type="AlphaFoldDB" id="A0AAW0A4C9"/>
<organism evidence="2 3">
    <name type="scientific">Favolaschia claudopus</name>
    <dbReference type="NCBI Taxonomy" id="2862362"/>
    <lineage>
        <taxon>Eukaryota</taxon>
        <taxon>Fungi</taxon>
        <taxon>Dikarya</taxon>
        <taxon>Basidiomycota</taxon>
        <taxon>Agaricomycotina</taxon>
        <taxon>Agaricomycetes</taxon>
        <taxon>Agaricomycetidae</taxon>
        <taxon>Agaricales</taxon>
        <taxon>Marasmiineae</taxon>
        <taxon>Mycenaceae</taxon>
        <taxon>Favolaschia</taxon>
    </lineage>
</organism>
<accession>A0AAW0A4C9</accession>
<proteinExistence type="predicted"/>
<evidence type="ECO:0000313" key="1">
    <source>
        <dbReference type="EMBL" id="KAK6981184.1"/>
    </source>
</evidence>
<protein>
    <submittedName>
        <fullName evidence="2">Uncharacterized protein</fullName>
    </submittedName>
</protein>
<comment type="caution">
    <text evidence="2">The sequence shown here is derived from an EMBL/GenBank/DDBJ whole genome shotgun (WGS) entry which is preliminary data.</text>
</comment>
<evidence type="ECO:0000313" key="2">
    <source>
        <dbReference type="EMBL" id="KAK7001085.1"/>
    </source>
</evidence>
<evidence type="ECO:0000313" key="3">
    <source>
        <dbReference type="Proteomes" id="UP001362999"/>
    </source>
</evidence>
<gene>
    <name evidence="2" type="ORF">R3P38DRAFT_2559273</name>
    <name evidence="1" type="ORF">R3P38DRAFT_2578684</name>
</gene>
<dbReference type="Proteomes" id="UP001362999">
    <property type="component" value="Unassembled WGS sequence"/>
</dbReference>
<name>A0AAW0A4C9_9AGAR</name>
<sequence length="129" mass="14038">EVTGIRVSDQDKILALTMGLPAAYDPVIINFDSAPPETLTFNGVVARLLNEETRQGGAGIKGEPEAAFSAGFQHQKPNRADVTCHFCDQHYKSECPERIKWAEGRKDNKGGTAGAATAMVEFDHYDAAW</sequence>
<feature type="non-terminal residue" evidence="2">
    <location>
        <position position="1"/>
    </location>
</feature>
<reference evidence="2 3" key="1">
    <citation type="journal article" date="2024" name="J Genomics">
        <title>Draft genome sequencing and assembly of Favolaschia claudopus CIRM-BRFM 2984 isolated from oak limbs.</title>
        <authorList>
            <person name="Navarro D."/>
            <person name="Drula E."/>
            <person name="Chaduli D."/>
            <person name="Cazenave R."/>
            <person name="Ahrendt S."/>
            <person name="Wang J."/>
            <person name="Lipzen A."/>
            <person name="Daum C."/>
            <person name="Barry K."/>
            <person name="Grigoriev I.V."/>
            <person name="Favel A."/>
            <person name="Rosso M.N."/>
            <person name="Martin F."/>
        </authorList>
    </citation>
    <scope>NUCLEOTIDE SEQUENCE [LARGE SCALE GENOMIC DNA]</scope>
    <source>
        <strain evidence="2 3">CIRM-BRFM 2984</strain>
    </source>
</reference>
<keyword evidence="3" id="KW-1185">Reference proteome</keyword>